<evidence type="ECO:0000256" key="2">
    <source>
        <dbReference type="ARBA" id="ARBA00022475"/>
    </source>
</evidence>
<feature type="transmembrane region" description="Helical" evidence="10">
    <location>
        <begin position="20"/>
        <end position="43"/>
    </location>
</feature>
<keyword evidence="2" id="KW-1003">Cell membrane</keyword>
<feature type="transmembrane region" description="Helical" evidence="10">
    <location>
        <begin position="114"/>
        <end position="133"/>
    </location>
</feature>
<evidence type="ECO:0008006" key="13">
    <source>
        <dbReference type="Google" id="ProtNLM"/>
    </source>
</evidence>
<keyword evidence="7 10" id="KW-0472">Membrane</keyword>
<proteinExistence type="predicted"/>
<dbReference type="GO" id="GO:0007165">
    <property type="term" value="P:signal transduction"/>
    <property type="evidence" value="ECO:0007669"/>
    <property type="project" value="UniProtKB-KW"/>
</dbReference>
<keyword evidence="6 10" id="KW-1133">Transmembrane helix</keyword>
<dbReference type="PANTHER" id="PTHR21137">
    <property type="entry name" value="ODORANT RECEPTOR"/>
    <property type="match status" value="1"/>
</dbReference>
<feature type="non-terminal residue" evidence="11">
    <location>
        <position position="1"/>
    </location>
</feature>
<dbReference type="GO" id="GO:0005886">
    <property type="term" value="C:plasma membrane"/>
    <property type="evidence" value="ECO:0007669"/>
    <property type="project" value="UniProtKB-SubCell"/>
</dbReference>
<protein>
    <recommendedName>
        <fullName evidence="13">Odorant receptor</fullName>
    </recommendedName>
</protein>
<keyword evidence="9" id="KW-0807">Transducer</keyword>
<dbReference type="AlphaFoldDB" id="A0A6V7H4H9"/>
<keyword evidence="4 10" id="KW-0812">Transmembrane</keyword>
<evidence type="ECO:0000313" key="12">
    <source>
        <dbReference type="Proteomes" id="UP000752696"/>
    </source>
</evidence>
<dbReference type="GO" id="GO:0005549">
    <property type="term" value="F:odorant binding"/>
    <property type="evidence" value="ECO:0007669"/>
    <property type="project" value="InterPro"/>
</dbReference>
<evidence type="ECO:0000256" key="1">
    <source>
        <dbReference type="ARBA" id="ARBA00004651"/>
    </source>
</evidence>
<accession>A0A6V7H4H9</accession>
<keyword evidence="5" id="KW-0552">Olfaction</keyword>
<evidence type="ECO:0000256" key="9">
    <source>
        <dbReference type="ARBA" id="ARBA00023224"/>
    </source>
</evidence>
<evidence type="ECO:0000313" key="11">
    <source>
        <dbReference type="EMBL" id="CAD1474578.1"/>
    </source>
</evidence>
<evidence type="ECO:0000256" key="8">
    <source>
        <dbReference type="ARBA" id="ARBA00023170"/>
    </source>
</evidence>
<reference evidence="11" key="1">
    <citation type="submission" date="2020-07" db="EMBL/GenBank/DDBJ databases">
        <authorList>
            <person name="Nazaruddin N."/>
        </authorList>
    </citation>
    <scope>NUCLEOTIDE SEQUENCE</scope>
</reference>
<evidence type="ECO:0000256" key="10">
    <source>
        <dbReference type="SAM" id="Phobius"/>
    </source>
</evidence>
<dbReference type="OrthoDB" id="6604226at2759"/>
<evidence type="ECO:0000256" key="5">
    <source>
        <dbReference type="ARBA" id="ARBA00022725"/>
    </source>
</evidence>
<organism evidence="11 12">
    <name type="scientific">Heterotrigona itama</name>
    <dbReference type="NCBI Taxonomy" id="395501"/>
    <lineage>
        <taxon>Eukaryota</taxon>
        <taxon>Metazoa</taxon>
        <taxon>Ecdysozoa</taxon>
        <taxon>Arthropoda</taxon>
        <taxon>Hexapoda</taxon>
        <taxon>Insecta</taxon>
        <taxon>Pterygota</taxon>
        <taxon>Neoptera</taxon>
        <taxon>Endopterygota</taxon>
        <taxon>Hymenoptera</taxon>
        <taxon>Apocrita</taxon>
        <taxon>Aculeata</taxon>
        <taxon>Apoidea</taxon>
        <taxon>Anthophila</taxon>
        <taxon>Apidae</taxon>
        <taxon>Heterotrigona</taxon>
    </lineage>
</organism>
<dbReference type="InterPro" id="IPR004117">
    <property type="entry name" value="7tm6_olfct_rcpt"/>
</dbReference>
<evidence type="ECO:0000256" key="7">
    <source>
        <dbReference type="ARBA" id="ARBA00023136"/>
    </source>
</evidence>
<keyword evidence="12" id="KW-1185">Reference proteome</keyword>
<dbReference type="Pfam" id="PF02949">
    <property type="entry name" value="7tm_6"/>
    <property type="match status" value="1"/>
</dbReference>
<comment type="caution">
    <text evidence="11">The sequence shown here is derived from an EMBL/GenBank/DDBJ whole genome shotgun (WGS) entry which is preliminary data.</text>
</comment>
<dbReference type="GO" id="GO:0004984">
    <property type="term" value="F:olfactory receptor activity"/>
    <property type="evidence" value="ECO:0007669"/>
    <property type="project" value="InterPro"/>
</dbReference>
<comment type="subcellular location">
    <subcellularLocation>
        <location evidence="1">Cell membrane</location>
        <topology evidence="1">Multi-pass membrane protein</topology>
    </subcellularLocation>
</comment>
<feature type="transmembrane region" description="Helical" evidence="10">
    <location>
        <begin position="55"/>
        <end position="73"/>
    </location>
</feature>
<evidence type="ECO:0000256" key="4">
    <source>
        <dbReference type="ARBA" id="ARBA00022692"/>
    </source>
</evidence>
<gene>
    <name evidence="11" type="ORF">MHI_LOCUS479173</name>
</gene>
<dbReference type="Proteomes" id="UP000752696">
    <property type="component" value="Unassembled WGS sequence"/>
</dbReference>
<keyword evidence="3" id="KW-0716">Sensory transduction</keyword>
<keyword evidence="8" id="KW-0675">Receptor</keyword>
<dbReference type="PANTHER" id="PTHR21137:SF35">
    <property type="entry name" value="ODORANT RECEPTOR 19A-RELATED"/>
    <property type="match status" value="1"/>
</dbReference>
<evidence type="ECO:0000256" key="3">
    <source>
        <dbReference type="ARBA" id="ARBA00022606"/>
    </source>
</evidence>
<name>A0A6V7H4H9_9HYME</name>
<evidence type="ECO:0000256" key="6">
    <source>
        <dbReference type="ARBA" id="ARBA00022989"/>
    </source>
</evidence>
<sequence length="275" mass="31193">YSGFGSIDSRSSALLNSAYFVYKVWILTTMYIFAITVFADIYVNRGDLSISTDDGCIFAGIFVIIYKAMNFQFHGKEIRNLLDDILKCIDNLCEFSEVEYVKELIDKYYKRQRIFFIGFSVLGFTLAIVLLLFSPMENGLPIRAQYPFNTTASPSHEISFAIEISAISGGLVGLIGIDSISSVICVLLTQLFDMLNASFENCTNETDENHEYSLQREEIEQYVSPSLQDMSSISSAVNTYVQRLQQVVQHEHVRSDAFEYFDHLPDWLSGYCGKT</sequence>
<dbReference type="EMBL" id="CAJDYZ010007718">
    <property type="protein sequence ID" value="CAD1474578.1"/>
    <property type="molecule type" value="Genomic_DNA"/>
</dbReference>